<proteinExistence type="predicted"/>
<organism evidence="1">
    <name type="scientific">viral metagenome</name>
    <dbReference type="NCBI Taxonomy" id="1070528"/>
    <lineage>
        <taxon>unclassified sequences</taxon>
        <taxon>metagenomes</taxon>
        <taxon>organismal metagenomes</taxon>
    </lineage>
</organism>
<name>A0A6C0L0Z2_9ZZZZ</name>
<evidence type="ECO:0000313" key="1">
    <source>
        <dbReference type="EMBL" id="QHU23223.1"/>
    </source>
</evidence>
<accession>A0A6C0L0Z2</accession>
<reference evidence="1" key="1">
    <citation type="journal article" date="2020" name="Nature">
        <title>Giant virus diversity and host interactions through global metagenomics.</title>
        <authorList>
            <person name="Schulz F."/>
            <person name="Roux S."/>
            <person name="Paez-Espino D."/>
            <person name="Jungbluth S."/>
            <person name="Walsh D.A."/>
            <person name="Denef V.J."/>
            <person name="McMahon K.D."/>
            <person name="Konstantinidis K.T."/>
            <person name="Eloe-Fadrosh E.A."/>
            <person name="Kyrpides N.C."/>
            <person name="Woyke T."/>
        </authorList>
    </citation>
    <scope>NUCLEOTIDE SEQUENCE</scope>
    <source>
        <strain evidence="1">GVMAG-S-ERX555907-94</strain>
    </source>
</reference>
<dbReference type="AlphaFoldDB" id="A0A6C0L0Z2"/>
<sequence>MIVIDEPHGGQLYKVEWFIQEGNIEGYGIGTYSLYEDSEGHLYFDFKIDGERTIYRFEMEYIVSVQEYNFDKRGKL</sequence>
<dbReference type="EMBL" id="MN741026">
    <property type="protein sequence ID" value="QHU23223.1"/>
    <property type="molecule type" value="Genomic_DNA"/>
</dbReference>
<protein>
    <submittedName>
        <fullName evidence="1">Uncharacterized protein</fullName>
    </submittedName>
</protein>